<dbReference type="GeneID" id="59294071"/>
<dbReference type="InterPro" id="IPR057744">
    <property type="entry name" value="OTAase-like"/>
</dbReference>
<protein>
    <recommendedName>
        <fullName evidence="2">Amidohydrolase-related domain-containing protein</fullName>
    </recommendedName>
</protein>
<reference evidence="3 4" key="1">
    <citation type="journal article" date="2020" name="Genomics">
        <title>Complete, high-quality genomes from long-read metagenomic sequencing of two wolf lichen thalli reveals enigmatic genome architecture.</title>
        <authorList>
            <person name="McKenzie S.K."/>
            <person name="Walston R.F."/>
            <person name="Allen J.L."/>
        </authorList>
    </citation>
    <scope>NUCLEOTIDE SEQUENCE [LARGE SCALE GENOMIC DNA]</scope>
    <source>
        <strain evidence="3">WasteWater2</strain>
    </source>
</reference>
<dbReference type="RefSeq" id="XP_037158842.1">
    <property type="nucleotide sequence ID" value="XM_037314306.1"/>
</dbReference>
<dbReference type="InterPro" id="IPR011059">
    <property type="entry name" value="Metal-dep_hydrolase_composite"/>
</dbReference>
<dbReference type="InterPro" id="IPR006680">
    <property type="entry name" value="Amidohydro-rel"/>
</dbReference>
<dbReference type="Proteomes" id="UP000578531">
    <property type="component" value="Unassembled WGS sequence"/>
</dbReference>
<comment type="caution">
    <text evidence="3">The sequence shown here is derived from an EMBL/GenBank/DDBJ whole genome shotgun (WGS) entry which is preliminary data.</text>
</comment>
<dbReference type="PANTHER" id="PTHR43135:SF3">
    <property type="entry name" value="ALPHA-D-RIBOSE 1-METHYLPHOSPHONATE 5-TRIPHOSPHATE DIPHOSPHATASE"/>
    <property type="match status" value="1"/>
</dbReference>
<dbReference type="SUPFAM" id="SSF51556">
    <property type="entry name" value="Metallo-dependent hydrolases"/>
    <property type="match status" value="1"/>
</dbReference>
<evidence type="ECO:0000313" key="4">
    <source>
        <dbReference type="Proteomes" id="UP000578531"/>
    </source>
</evidence>
<organism evidence="3 4">
    <name type="scientific">Letharia columbiana</name>
    <dbReference type="NCBI Taxonomy" id="112416"/>
    <lineage>
        <taxon>Eukaryota</taxon>
        <taxon>Fungi</taxon>
        <taxon>Dikarya</taxon>
        <taxon>Ascomycota</taxon>
        <taxon>Pezizomycotina</taxon>
        <taxon>Lecanoromycetes</taxon>
        <taxon>OSLEUM clade</taxon>
        <taxon>Lecanoromycetidae</taxon>
        <taxon>Lecanorales</taxon>
        <taxon>Lecanorineae</taxon>
        <taxon>Parmeliaceae</taxon>
        <taxon>Letharia</taxon>
    </lineage>
</organism>
<dbReference type="GO" id="GO:0016810">
    <property type="term" value="F:hydrolase activity, acting on carbon-nitrogen (but not peptide) bonds"/>
    <property type="evidence" value="ECO:0007669"/>
    <property type="project" value="InterPro"/>
</dbReference>
<evidence type="ECO:0000256" key="1">
    <source>
        <dbReference type="SAM" id="MobiDB-lite"/>
    </source>
</evidence>
<dbReference type="OrthoDB" id="194468at2759"/>
<dbReference type="InterPro" id="IPR051781">
    <property type="entry name" value="Metallo-dep_Hydrolase"/>
</dbReference>
<evidence type="ECO:0000313" key="3">
    <source>
        <dbReference type="EMBL" id="KAF6226691.1"/>
    </source>
</evidence>
<accession>A0A8H6CNY3</accession>
<dbReference type="InterPro" id="IPR032466">
    <property type="entry name" value="Metal_Hydrolase"/>
</dbReference>
<dbReference type="SUPFAM" id="SSF51338">
    <property type="entry name" value="Composite domain of metallo-dependent hydrolases"/>
    <property type="match status" value="1"/>
</dbReference>
<gene>
    <name evidence="3" type="ORF">HO173_012437</name>
</gene>
<dbReference type="EMBL" id="JACCJC010000090">
    <property type="protein sequence ID" value="KAF6226691.1"/>
    <property type="molecule type" value="Genomic_DNA"/>
</dbReference>
<proteinExistence type="predicted"/>
<name>A0A8H6CNY3_9LECA</name>
<sequence length="530" mass="56792">MPIPDGLPTPGDPLGKPLPADVSINNHHPNDPDKILFKNVQILDSTGREPYLGDVLIEGTAIKEVGKVTANLDEETTVIDGQGRKTLMSGLCDSHTHLSWNNSPTLDGLTNLPIEEHVLHTANSAKMYLDCGYTMCFGAAAAQPRLDVVTKAAIKSGMIPGPRMLANGQEISTTGGAIVPSVTRYADGVDEMRKAVRYFCSLGVDNIKLSMTGDEIHETMRSEETYFTLEETKAAVDEAHMRGKRVCAHARSNDSVKLCARAGVDVIYHASFADAEAIDMLEAIKDRVYISPAINFPYTSCTGEAIPYGLTPDMAVKKGLKREVETAAKAMREMHRRGIRVLPGGDYGFAWAPHGTYARDLAHFVNMFGHTPMESILAATALGGEIMGHPDVLGKVLPGYYADVILVDGNPLEDISLFQDTKNIHAIVINGHLHKDSNKGAFIPRGSDHLPMRVVPEGESVIPVRSKGKPRMAESPAATTNCEGAHGTDGTAVGNDSVGFFKDGAADDGGPRQGQNGERSGVSAEVVKGM</sequence>
<dbReference type="PANTHER" id="PTHR43135">
    <property type="entry name" value="ALPHA-D-RIBOSE 1-METHYLPHOSPHONATE 5-TRIPHOSPHATE DIPHOSPHATASE"/>
    <property type="match status" value="1"/>
</dbReference>
<evidence type="ECO:0000259" key="2">
    <source>
        <dbReference type="Pfam" id="PF01979"/>
    </source>
</evidence>
<dbReference type="Gene3D" id="3.20.20.140">
    <property type="entry name" value="Metal-dependent hydrolases"/>
    <property type="match status" value="1"/>
</dbReference>
<feature type="compositionally biased region" description="Pro residues" evidence="1">
    <location>
        <begin position="1"/>
        <end position="11"/>
    </location>
</feature>
<feature type="domain" description="Amidohydrolase-related" evidence="2">
    <location>
        <begin position="87"/>
        <end position="432"/>
    </location>
</feature>
<keyword evidence="4" id="KW-1185">Reference proteome</keyword>
<feature type="region of interest" description="Disordered" evidence="1">
    <location>
        <begin position="465"/>
        <end position="530"/>
    </location>
</feature>
<feature type="region of interest" description="Disordered" evidence="1">
    <location>
        <begin position="1"/>
        <end position="29"/>
    </location>
</feature>
<dbReference type="Pfam" id="PF01979">
    <property type="entry name" value="Amidohydro_1"/>
    <property type="match status" value="1"/>
</dbReference>
<dbReference type="AlphaFoldDB" id="A0A8H6CNY3"/>
<dbReference type="CDD" id="cd01299">
    <property type="entry name" value="Met_dep_hydrolase_A"/>
    <property type="match status" value="1"/>
</dbReference>
<dbReference type="Gene3D" id="2.30.40.10">
    <property type="entry name" value="Urease, subunit C, domain 1"/>
    <property type="match status" value="1"/>
</dbReference>